<keyword evidence="3" id="KW-1185">Reference proteome</keyword>
<dbReference type="AlphaFoldDB" id="F1Z9M5"/>
<evidence type="ECO:0000313" key="2">
    <source>
        <dbReference type="EMBL" id="EGD58717.1"/>
    </source>
</evidence>
<dbReference type="HOGENOM" id="CLU_037939_2_0_5"/>
<dbReference type="Gene3D" id="1.10.10.10">
    <property type="entry name" value="Winged helix-like DNA-binding domain superfamily/Winged helix DNA-binding domain"/>
    <property type="match status" value="1"/>
</dbReference>
<dbReference type="InParanoid" id="F1Z9M5"/>
<dbReference type="InterPro" id="IPR036388">
    <property type="entry name" value="WH-like_DNA-bd_sf"/>
</dbReference>
<feature type="domain" description="HTH luxR-type" evidence="1">
    <location>
        <begin position="335"/>
        <end position="392"/>
    </location>
</feature>
<name>F1Z9M5_9SPHN</name>
<dbReference type="Proteomes" id="UP000004728">
    <property type="component" value="Unassembled WGS sequence"/>
</dbReference>
<dbReference type="OrthoDB" id="5497412at2"/>
<comment type="caution">
    <text evidence="2">The sequence shown here is derived from an EMBL/GenBank/DDBJ whole genome shotgun (WGS) entry which is preliminary data.</text>
</comment>
<evidence type="ECO:0000313" key="3">
    <source>
        <dbReference type="Proteomes" id="UP000004728"/>
    </source>
</evidence>
<dbReference type="eggNOG" id="COG2771">
    <property type="taxonomic scope" value="Bacteria"/>
</dbReference>
<dbReference type="InterPro" id="IPR016032">
    <property type="entry name" value="Sig_transdc_resp-reg_C-effctor"/>
</dbReference>
<protein>
    <submittedName>
        <fullName evidence="2">Regulatory protein LuxR</fullName>
    </submittedName>
</protein>
<evidence type="ECO:0000259" key="1">
    <source>
        <dbReference type="SMART" id="SM00421"/>
    </source>
</evidence>
<dbReference type="InterPro" id="IPR000792">
    <property type="entry name" value="Tscrpt_reg_LuxR_C"/>
</dbReference>
<proteinExistence type="predicted"/>
<sequence length="406" mass="44434">MRYRSGLSPAGAPDAKGGLHAMVKLDDRLIATLYSAVDNDSRWVDLLDGMRAEFEVESAVVQVLDNSAPDLRMVWESRDRISQSRVALHDSWANTLANPRFRRPRQRITDVQISSDQRLSDYTAQDRSVLREGLARCRLGLAFWISVRLDPARHFTMIFHRAPEDGRDIGPQDLARLEGLAPHLQQALRLWVRLDQAEARVRLIEDAADGPLAAMIACDRRMRVQWMNADARRILHAGGQGMGPLLLRGGGLACRKSGDQDRLQRLVHGEGSVLVIGTDGRQALHVRASFPALAGQGGQQQGGRQQGGLSSDHVLLMLSRPDAEVCFDAGDIAQLFGLTATEALLAASLAGGASVSEFAETRGIAEGTARLHLKRILAKTGTSRQSELVRRICLSVGGRGEQRITL</sequence>
<dbReference type="GO" id="GO:0006355">
    <property type="term" value="P:regulation of DNA-templated transcription"/>
    <property type="evidence" value="ECO:0007669"/>
    <property type="project" value="InterPro"/>
</dbReference>
<dbReference type="EMBL" id="AEWJ01000041">
    <property type="protein sequence ID" value="EGD58717.1"/>
    <property type="molecule type" value="Genomic_DNA"/>
</dbReference>
<dbReference type="SUPFAM" id="SSF46894">
    <property type="entry name" value="C-terminal effector domain of the bipartite response regulators"/>
    <property type="match status" value="1"/>
</dbReference>
<dbReference type="SMART" id="SM00421">
    <property type="entry name" value="HTH_LUXR"/>
    <property type="match status" value="1"/>
</dbReference>
<organism evidence="2 3">
    <name type="scientific">Novosphingobium nitrogenifigens DSM 19370</name>
    <dbReference type="NCBI Taxonomy" id="983920"/>
    <lineage>
        <taxon>Bacteria</taxon>
        <taxon>Pseudomonadati</taxon>
        <taxon>Pseudomonadota</taxon>
        <taxon>Alphaproteobacteria</taxon>
        <taxon>Sphingomonadales</taxon>
        <taxon>Sphingomonadaceae</taxon>
        <taxon>Novosphingobium</taxon>
    </lineage>
</organism>
<gene>
    <name evidence="2" type="ORF">Y88_0775</name>
</gene>
<dbReference type="STRING" id="983920.Y88_0775"/>
<reference evidence="2 3" key="1">
    <citation type="journal article" date="2012" name="J. Bacteriol.">
        <title>Draft Genome Sequence of Novosphingobium nitrogenifigens Y88T.</title>
        <authorList>
            <person name="Strabala T.J."/>
            <person name="Macdonald L."/>
            <person name="Liu V."/>
            <person name="Smit A.M."/>
        </authorList>
    </citation>
    <scope>NUCLEOTIDE SEQUENCE [LARGE SCALE GENOMIC DNA]</scope>
    <source>
        <strain evidence="2 3">DSM 19370</strain>
    </source>
</reference>
<dbReference type="GO" id="GO:0003677">
    <property type="term" value="F:DNA binding"/>
    <property type="evidence" value="ECO:0007669"/>
    <property type="project" value="InterPro"/>
</dbReference>
<accession>F1Z9M5</accession>